<dbReference type="EMBL" id="PFAM01000023">
    <property type="protein sequence ID" value="PIT95707.1"/>
    <property type="molecule type" value="Genomic_DNA"/>
</dbReference>
<sequence length="61" mass="7150">MKFTDEQLDKFIILFKQEFGKTIDRAEAQRQAVALITLVKRIYRPMTEEVFGQVVAKMIES</sequence>
<organism evidence="1 2">
    <name type="scientific">Candidatus Falkowbacteria bacterium CG10_big_fil_rev_8_21_14_0_10_37_14</name>
    <dbReference type="NCBI Taxonomy" id="1974561"/>
    <lineage>
        <taxon>Bacteria</taxon>
        <taxon>Candidatus Falkowiibacteriota</taxon>
    </lineage>
</organism>
<evidence type="ECO:0000313" key="1">
    <source>
        <dbReference type="EMBL" id="PIT95707.1"/>
    </source>
</evidence>
<accession>A0A2M6WSB7</accession>
<dbReference type="AlphaFoldDB" id="A0A2M6WSB7"/>
<protein>
    <submittedName>
        <fullName evidence="1">Uncharacterized protein</fullName>
    </submittedName>
</protein>
<gene>
    <name evidence="1" type="ORF">COT94_03925</name>
</gene>
<proteinExistence type="predicted"/>
<name>A0A2M6WSB7_9BACT</name>
<evidence type="ECO:0000313" key="2">
    <source>
        <dbReference type="Proteomes" id="UP000228533"/>
    </source>
</evidence>
<comment type="caution">
    <text evidence="1">The sequence shown here is derived from an EMBL/GenBank/DDBJ whole genome shotgun (WGS) entry which is preliminary data.</text>
</comment>
<dbReference type="Proteomes" id="UP000228533">
    <property type="component" value="Unassembled WGS sequence"/>
</dbReference>
<reference evidence="2" key="1">
    <citation type="submission" date="2017-09" db="EMBL/GenBank/DDBJ databases">
        <title>Depth-based differentiation of microbial function through sediment-hosted aquifers and enrichment of novel symbionts in the deep terrestrial subsurface.</title>
        <authorList>
            <person name="Probst A.J."/>
            <person name="Ladd B."/>
            <person name="Jarett J.K."/>
            <person name="Geller-Mcgrath D.E."/>
            <person name="Sieber C.M.K."/>
            <person name="Emerson J.B."/>
            <person name="Anantharaman K."/>
            <person name="Thomas B.C."/>
            <person name="Malmstrom R."/>
            <person name="Stieglmeier M."/>
            <person name="Klingl A."/>
            <person name="Woyke T."/>
            <person name="Ryan C.M."/>
            <person name="Banfield J.F."/>
        </authorList>
    </citation>
    <scope>NUCLEOTIDE SEQUENCE [LARGE SCALE GENOMIC DNA]</scope>
</reference>